<dbReference type="Gene3D" id="3.10.620.30">
    <property type="match status" value="1"/>
</dbReference>
<dbReference type="SMART" id="SM00460">
    <property type="entry name" value="TGc"/>
    <property type="match status" value="1"/>
</dbReference>
<dbReference type="EMBL" id="BOSL01000005">
    <property type="protein sequence ID" value="GIP53000.1"/>
    <property type="molecule type" value="Genomic_DNA"/>
</dbReference>
<evidence type="ECO:0000313" key="2">
    <source>
        <dbReference type="EMBL" id="GIP53000.1"/>
    </source>
</evidence>
<feature type="domain" description="Transglutaminase-like" evidence="1">
    <location>
        <begin position="130"/>
        <end position="186"/>
    </location>
</feature>
<sequence length="251" mass="28441">MSHVMGSVPFPEALNMDFLSDTLLKVKYQNPLILDIESYGFDYKTSTLYIDYSDDKDNIAEKQKEIMKEANSIISQIITNGMSDDEKRQAIYDYLNDHAKYDDAALANAEANNFKTVDKKYNDSFTAYGIIVNKVGVCASYAAVYKLLSDIAGLDSIVVTGYLGGVPHAWNKVEINGKWYNVDPTNNGTNTGIRYLLYNSDDETAEDLEFTFNNKYWTDQGLKKFASEDNSFFKRIFLYSVEELTSSPFCL</sequence>
<proteinExistence type="predicted"/>
<dbReference type="SUPFAM" id="SSF54001">
    <property type="entry name" value="Cysteine proteinases"/>
    <property type="match status" value="1"/>
</dbReference>
<dbReference type="InterPro" id="IPR052557">
    <property type="entry name" value="CAP/Cytokinesis_protein"/>
</dbReference>
<keyword evidence="3" id="KW-1185">Reference proteome</keyword>
<accession>A0ABQ4MAI0</accession>
<evidence type="ECO:0000259" key="1">
    <source>
        <dbReference type="SMART" id="SM00460"/>
    </source>
</evidence>
<dbReference type="InterPro" id="IPR038765">
    <property type="entry name" value="Papain-like_cys_pep_sf"/>
</dbReference>
<dbReference type="Proteomes" id="UP000679992">
    <property type="component" value="Unassembled WGS sequence"/>
</dbReference>
<dbReference type="Pfam" id="PF01841">
    <property type="entry name" value="Transglut_core"/>
    <property type="match status" value="1"/>
</dbReference>
<name>A0ABQ4MAI0_9BACL</name>
<dbReference type="PANTHER" id="PTHR46333">
    <property type="entry name" value="CYTOKINESIS PROTEIN 3"/>
    <property type="match status" value="1"/>
</dbReference>
<gene>
    <name evidence="2" type="ORF">J42TS3_20350</name>
</gene>
<comment type="caution">
    <text evidence="2">The sequence shown here is derived from an EMBL/GenBank/DDBJ whole genome shotgun (WGS) entry which is preliminary data.</text>
</comment>
<dbReference type="PANTHER" id="PTHR46333:SF2">
    <property type="entry name" value="CYTOKINESIS PROTEIN 3"/>
    <property type="match status" value="1"/>
</dbReference>
<organism evidence="2 3">
    <name type="scientific">Paenibacillus vini</name>
    <dbReference type="NCBI Taxonomy" id="1476024"/>
    <lineage>
        <taxon>Bacteria</taxon>
        <taxon>Bacillati</taxon>
        <taxon>Bacillota</taxon>
        <taxon>Bacilli</taxon>
        <taxon>Bacillales</taxon>
        <taxon>Paenibacillaceae</taxon>
        <taxon>Paenibacillus</taxon>
    </lineage>
</organism>
<dbReference type="InterPro" id="IPR002931">
    <property type="entry name" value="Transglutaminase-like"/>
</dbReference>
<protein>
    <recommendedName>
        <fullName evidence="1">Transglutaminase-like domain-containing protein</fullName>
    </recommendedName>
</protein>
<reference evidence="2 3" key="1">
    <citation type="submission" date="2021-03" db="EMBL/GenBank/DDBJ databases">
        <title>Antimicrobial resistance genes in bacteria isolated from Japanese honey, and their potential for conferring macrolide and lincosamide resistance in the American foulbrood pathogen Paenibacillus larvae.</title>
        <authorList>
            <person name="Okamoto M."/>
            <person name="Kumagai M."/>
            <person name="Kanamori H."/>
            <person name="Takamatsu D."/>
        </authorList>
    </citation>
    <scope>NUCLEOTIDE SEQUENCE [LARGE SCALE GENOMIC DNA]</scope>
    <source>
        <strain evidence="2 3">J42TS3</strain>
    </source>
</reference>
<evidence type="ECO:0000313" key="3">
    <source>
        <dbReference type="Proteomes" id="UP000679992"/>
    </source>
</evidence>